<comment type="caution">
    <text evidence="1">The sequence shown here is derived from an EMBL/GenBank/DDBJ whole genome shotgun (WGS) entry which is preliminary data.</text>
</comment>
<evidence type="ECO:0000313" key="1">
    <source>
        <dbReference type="EMBL" id="GGF66904.1"/>
    </source>
</evidence>
<name>A0ACB5PS84_9BACT</name>
<sequence>MQQPNAALYQLDSARVLEVDDHWQILVPRTDWAGRMPNKAAFDVDKQTGAVSPLAVK</sequence>
<keyword evidence="2" id="KW-1185">Reference proteome</keyword>
<dbReference type="EMBL" id="BMFN01000002">
    <property type="protein sequence ID" value="GGF66904.1"/>
    <property type="molecule type" value="Genomic_DNA"/>
</dbReference>
<proteinExistence type="predicted"/>
<accession>A0ACB5PS84</accession>
<organism evidence="1 2">
    <name type="scientific">Hymenobacter qilianensis</name>
    <dbReference type="NCBI Taxonomy" id="1385715"/>
    <lineage>
        <taxon>Bacteria</taxon>
        <taxon>Pseudomonadati</taxon>
        <taxon>Bacteroidota</taxon>
        <taxon>Cytophagia</taxon>
        <taxon>Cytophagales</taxon>
        <taxon>Hymenobacteraceae</taxon>
        <taxon>Hymenobacter</taxon>
    </lineage>
</organism>
<evidence type="ECO:0000313" key="2">
    <source>
        <dbReference type="Proteomes" id="UP000605392"/>
    </source>
</evidence>
<reference evidence="1 2" key="1">
    <citation type="journal article" date="2019" name="Int. J. Syst. Evol. Microbiol.">
        <title>The Global Catalogue of Microorganisms (GCM) 10K type strain sequencing project: providing services to taxonomists for standard genome sequencing and annotation.</title>
        <authorList>
            <consortium name="The Broad Institute Genomics Platform"/>
            <consortium name="The Broad Institute Genome Sequencing Center for Infectious Disease"/>
            <person name="Wu L."/>
            <person name="Ma J."/>
        </authorList>
    </citation>
    <scope>NUCLEOTIDE SEQUENCE [LARGE SCALE GENOMIC DNA]</scope>
    <source>
        <strain evidence="1 2">CGMCC 1.12720</strain>
    </source>
</reference>
<gene>
    <name evidence="1" type="ORF">GCM10011375_22410</name>
</gene>
<dbReference type="Proteomes" id="UP000605392">
    <property type="component" value="Unassembled WGS sequence"/>
</dbReference>
<protein>
    <submittedName>
        <fullName evidence="1">Uncharacterized protein</fullName>
    </submittedName>
</protein>